<dbReference type="HOGENOM" id="CLU_009665_6_3_1"/>
<evidence type="ECO:0000256" key="1">
    <source>
        <dbReference type="ARBA" id="ARBA00022630"/>
    </source>
</evidence>
<dbReference type="PANTHER" id="PTHR46720:SF3">
    <property type="entry name" value="FAD-BINDING DOMAIN-CONTAINING PROTEIN-RELATED"/>
    <property type="match status" value="1"/>
</dbReference>
<dbReference type="Proteomes" id="UP000030671">
    <property type="component" value="Unassembled WGS sequence"/>
</dbReference>
<dbReference type="RefSeq" id="XP_009547548.1">
    <property type="nucleotide sequence ID" value="XM_009549253.1"/>
</dbReference>
<name>W4K532_HETIT</name>
<proteinExistence type="predicted"/>
<evidence type="ECO:0000256" key="3">
    <source>
        <dbReference type="ARBA" id="ARBA00023002"/>
    </source>
</evidence>
<keyword evidence="2" id="KW-0274">FAD</keyword>
<evidence type="ECO:0000256" key="2">
    <source>
        <dbReference type="ARBA" id="ARBA00022827"/>
    </source>
</evidence>
<dbReference type="InterPro" id="IPR002938">
    <property type="entry name" value="FAD-bd"/>
</dbReference>
<dbReference type="eggNOG" id="KOG2614">
    <property type="taxonomic scope" value="Eukaryota"/>
</dbReference>
<dbReference type="GO" id="GO:0044550">
    <property type="term" value="P:secondary metabolite biosynthetic process"/>
    <property type="evidence" value="ECO:0007669"/>
    <property type="project" value="TreeGrafter"/>
</dbReference>
<keyword evidence="6" id="KW-1185">Reference proteome</keyword>
<dbReference type="AlphaFoldDB" id="W4K532"/>
<dbReference type="SUPFAM" id="SSF51905">
    <property type="entry name" value="FAD/NAD(P)-binding domain"/>
    <property type="match status" value="1"/>
</dbReference>
<evidence type="ECO:0000259" key="4">
    <source>
        <dbReference type="Pfam" id="PF01494"/>
    </source>
</evidence>
<protein>
    <recommendedName>
        <fullName evidence="4">FAD-binding domain-containing protein</fullName>
    </recommendedName>
</protein>
<evidence type="ECO:0000313" key="6">
    <source>
        <dbReference type="Proteomes" id="UP000030671"/>
    </source>
</evidence>
<dbReference type="STRING" id="747525.W4K532"/>
<dbReference type="OrthoDB" id="417877at2759"/>
<dbReference type="InterPro" id="IPR036188">
    <property type="entry name" value="FAD/NAD-bd_sf"/>
</dbReference>
<dbReference type="SUPFAM" id="SSF54373">
    <property type="entry name" value="FAD-linked reductases, C-terminal domain"/>
    <property type="match status" value="1"/>
</dbReference>
<evidence type="ECO:0000313" key="5">
    <source>
        <dbReference type="EMBL" id="ETW80849.1"/>
    </source>
</evidence>
<accession>W4K532</accession>
<dbReference type="GO" id="GO:0016491">
    <property type="term" value="F:oxidoreductase activity"/>
    <property type="evidence" value="ECO:0007669"/>
    <property type="project" value="UniProtKB-KW"/>
</dbReference>
<keyword evidence="3" id="KW-0560">Oxidoreductase</keyword>
<dbReference type="KEGG" id="hir:HETIRDRAFT_452336"/>
<dbReference type="Pfam" id="PF01494">
    <property type="entry name" value="FAD_binding_3"/>
    <property type="match status" value="1"/>
</dbReference>
<dbReference type="Gene3D" id="3.50.50.60">
    <property type="entry name" value="FAD/NAD(P)-binding domain"/>
    <property type="match status" value="1"/>
</dbReference>
<dbReference type="InParanoid" id="W4K532"/>
<dbReference type="PANTHER" id="PTHR46720">
    <property type="entry name" value="HYDROXYLASE, PUTATIVE (AFU_ORTHOLOGUE AFUA_3G01460)-RELATED"/>
    <property type="match status" value="1"/>
</dbReference>
<feature type="domain" description="FAD-binding" evidence="4">
    <location>
        <begin position="299"/>
        <end position="369"/>
    </location>
</feature>
<reference evidence="5 6" key="1">
    <citation type="journal article" date="2012" name="New Phytol.">
        <title>Insight into trade-off between wood decay and parasitism from the genome of a fungal forest pathogen.</title>
        <authorList>
            <person name="Olson A."/>
            <person name="Aerts A."/>
            <person name="Asiegbu F."/>
            <person name="Belbahri L."/>
            <person name="Bouzid O."/>
            <person name="Broberg A."/>
            <person name="Canback B."/>
            <person name="Coutinho P.M."/>
            <person name="Cullen D."/>
            <person name="Dalman K."/>
            <person name="Deflorio G."/>
            <person name="van Diepen L.T."/>
            <person name="Dunand C."/>
            <person name="Duplessis S."/>
            <person name="Durling M."/>
            <person name="Gonthier P."/>
            <person name="Grimwood J."/>
            <person name="Fossdal C.G."/>
            <person name="Hansson D."/>
            <person name="Henrissat B."/>
            <person name="Hietala A."/>
            <person name="Himmelstrand K."/>
            <person name="Hoffmeister D."/>
            <person name="Hogberg N."/>
            <person name="James T.Y."/>
            <person name="Karlsson M."/>
            <person name="Kohler A."/>
            <person name="Kues U."/>
            <person name="Lee Y.H."/>
            <person name="Lin Y.C."/>
            <person name="Lind M."/>
            <person name="Lindquist E."/>
            <person name="Lombard V."/>
            <person name="Lucas S."/>
            <person name="Lunden K."/>
            <person name="Morin E."/>
            <person name="Murat C."/>
            <person name="Park J."/>
            <person name="Raffaello T."/>
            <person name="Rouze P."/>
            <person name="Salamov A."/>
            <person name="Schmutz J."/>
            <person name="Solheim H."/>
            <person name="Stahlberg J."/>
            <person name="Velez H."/>
            <person name="de Vries R.P."/>
            <person name="Wiebenga A."/>
            <person name="Woodward S."/>
            <person name="Yakovlev I."/>
            <person name="Garbelotto M."/>
            <person name="Martin F."/>
            <person name="Grigoriev I.V."/>
            <person name="Stenlid J."/>
        </authorList>
    </citation>
    <scope>NUCLEOTIDE SEQUENCE [LARGE SCALE GENOMIC DNA]</scope>
    <source>
        <strain evidence="5 6">TC 32-1</strain>
    </source>
</reference>
<keyword evidence="1" id="KW-0285">Flavoprotein</keyword>
<dbReference type="InterPro" id="IPR051104">
    <property type="entry name" value="FAD_monoxygenase"/>
</dbReference>
<dbReference type="GeneID" id="20676245"/>
<dbReference type="PRINTS" id="PR00420">
    <property type="entry name" value="RNGMNOXGNASE"/>
</dbReference>
<gene>
    <name evidence="5" type="ORF">HETIRDRAFT_452336</name>
</gene>
<organism evidence="5 6">
    <name type="scientific">Heterobasidion irregulare (strain TC 32-1)</name>
    <dbReference type="NCBI Taxonomy" id="747525"/>
    <lineage>
        <taxon>Eukaryota</taxon>
        <taxon>Fungi</taxon>
        <taxon>Dikarya</taxon>
        <taxon>Basidiomycota</taxon>
        <taxon>Agaricomycotina</taxon>
        <taxon>Agaricomycetes</taxon>
        <taxon>Russulales</taxon>
        <taxon>Bondarzewiaceae</taxon>
        <taxon>Heterobasidion</taxon>
        <taxon>Heterobasidion annosum species complex</taxon>
    </lineage>
</organism>
<sequence>MRPPDDSGGGISGLCLAVALSRHSDIQVDIYEAAGRFAEIGAGVMIWSRTWRILELMGLADDFSRVAHAPQDGSTGVGFDFRRSDMSSEGFRFYLFQLPHGCIRFHRAHFLDVFVDHLPDGVAKLNKRLSSYDASAGGLITLRFADGTSELCDLLVGCDGIKSTVRSCMLHNLAASGRMEMLECVEPVFSGTVAYRGLIPIRRLSEGTKVHRTVETPMMYCGKSKHVVSYSISQGTVVNVVALASDLAREGTVYDGPWVSPCSKEELLACYVGWEPEVKELLDRIETPTKWALHALKPLSTYVTSNVALVGDAAHAMLPHQGAGAGQAIEDAFVLASLLGDASTNTSTLAHALEIYESIRLPKAHHVLNGSRESAIMYEFNSSYGEHYETLGPAIKQQWGWLEDGSPEEDVRSALDQLRQ</sequence>
<dbReference type="GO" id="GO:0071949">
    <property type="term" value="F:FAD binding"/>
    <property type="evidence" value="ECO:0007669"/>
    <property type="project" value="InterPro"/>
</dbReference>
<dbReference type="EMBL" id="KI925459">
    <property type="protein sequence ID" value="ETW80849.1"/>
    <property type="molecule type" value="Genomic_DNA"/>
</dbReference>